<proteinExistence type="predicted"/>
<dbReference type="SUPFAM" id="SSF51695">
    <property type="entry name" value="PLC-like phosphodiesterases"/>
    <property type="match status" value="1"/>
</dbReference>
<dbReference type="Gene3D" id="3.20.20.190">
    <property type="entry name" value="Phosphatidylinositol (PI) phosphodiesterase"/>
    <property type="match status" value="1"/>
</dbReference>
<comment type="caution">
    <text evidence="8">The sequence shown here is derived from an EMBL/GenBank/DDBJ whole genome shotgun (WGS) entry which is preliminary data.</text>
</comment>
<evidence type="ECO:0000313" key="9">
    <source>
        <dbReference type="Proteomes" id="UP000029614"/>
    </source>
</evidence>
<dbReference type="GO" id="GO:0006629">
    <property type="term" value="P:lipid metabolic process"/>
    <property type="evidence" value="ECO:0007669"/>
    <property type="project" value="InterPro"/>
</dbReference>
<name>A0A096B204_9BACT</name>
<dbReference type="GO" id="GO:0008081">
    <property type="term" value="F:phosphoric diester hydrolase activity"/>
    <property type="evidence" value="ECO:0007669"/>
    <property type="project" value="InterPro"/>
</dbReference>
<sequence>MIPRKHKMSIIENNKHKSAHSIAKDVITNSVLFMFWSMVIIAIYMLLCSCSHNIDNVESEQQQGVHIVYLNVKVDGAIVKNDNKESTRAFAYDFNNKQALPLLRLKADDVEEGLCLIRNENPKIPLRCIKVVWKGCENGVRCDNFTADIKCPNNEKIGKWEACFLLGQGKYDEKSRCVIFSGEHFARPITIRKEQRWDMPYLSKWLPLSTEDGVNMSTPRVNFLPQGSFIRMKIANTTEKDINIAALRMKPTDNSMQAAPFVWEAKWQVDEQKDSPIVVPVLLKNGEDLICKLDKPITLKPKEMSKVYGFWVMPVGKNVSFSNDLYIVPQTEAIAKRSEWWLYHTPLDGMSNSQGQEAGKSYTFKPKLRSIVPTKLNNWMQDMEDDRLICKMSIPGTHDTGAWSSGIWWVKTQDKDIKGQLENGIRFFDIRLVLDGDVLKLCHSSVVFDRTFHKDVLRATADFLRDHPSETVIMTIKRDHDYDHDGGNKYRAAVGNILNADPYIKQYIAGAFSPDLTMGDIRGKMLIVSREGWYSTNSGWITSWPDNRQFSTTLASTNYSTTTLHVEDTYKCRAGDKVNLVRQNLIKASEAYGGMAPEWFITFCSYTGPNGIGTPNVVTGYVDPYVKDILNKDQQLRTTGILLFNFEGWYGLTKEVIKFNKKFPPKLIQRYEDE</sequence>
<dbReference type="Proteomes" id="UP000029614">
    <property type="component" value="Unassembled WGS sequence"/>
</dbReference>
<dbReference type="PANTHER" id="PTHR13593">
    <property type="match status" value="1"/>
</dbReference>
<keyword evidence="6" id="KW-1133">Transmembrane helix</keyword>
<feature type="transmembrane region" description="Helical" evidence="6">
    <location>
        <begin position="26"/>
        <end position="47"/>
    </location>
</feature>
<reference evidence="8 9" key="1">
    <citation type="submission" date="2014-07" db="EMBL/GenBank/DDBJ databases">
        <authorList>
            <person name="McCorrison J."/>
            <person name="Sanka R."/>
            <person name="Torralba M."/>
            <person name="Gillis M."/>
            <person name="Haft D.H."/>
            <person name="Methe B."/>
            <person name="Sutton G."/>
            <person name="Nelson K.E."/>
        </authorList>
    </citation>
    <scope>NUCLEOTIDE SEQUENCE [LARGE SCALE GENOMIC DNA]</scope>
    <source>
        <strain evidence="8 9">DNF00058</strain>
    </source>
</reference>
<protein>
    <recommendedName>
        <fullName evidence="3">1-phosphatidylinositol phosphodiesterase</fullName>
        <ecNumber evidence="2">4.6.1.13</ecNumber>
    </recommendedName>
    <alternativeName>
        <fullName evidence="4">Phosphatidylinositol diacylglycerol-lyase</fullName>
    </alternativeName>
    <alternativeName>
        <fullName evidence="5">Phosphatidylinositol-specific phospholipase C</fullName>
    </alternativeName>
</protein>
<dbReference type="EMBL" id="JRNU01000002">
    <property type="protein sequence ID" value="KGF53120.1"/>
    <property type="molecule type" value="Genomic_DNA"/>
</dbReference>
<dbReference type="InterPro" id="IPR051057">
    <property type="entry name" value="PI-PLC_domain"/>
</dbReference>
<accession>A0A096B204</accession>
<evidence type="ECO:0000256" key="4">
    <source>
        <dbReference type="ARBA" id="ARBA00030474"/>
    </source>
</evidence>
<comment type="catalytic activity">
    <reaction evidence="1">
        <text>a 1,2-diacyl-sn-glycero-3-phospho-(1D-myo-inositol) = 1D-myo-inositol 1,2-cyclic phosphate + a 1,2-diacyl-sn-glycerol</text>
        <dbReference type="Rhea" id="RHEA:17093"/>
        <dbReference type="ChEBI" id="CHEBI:17815"/>
        <dbReference type="ChEBI" id="CHEBI:57880"/>
        <dbReference type="ChEBI" id="CHEBI:58484"/>
        <dbReference type="EC" id="4.6.1.13"/>
    </reaction>
</comment>
<feature type="domain" description="Phosphatidylinositol-specific phospholipase C X" evidence="7">
    <location>
        <begin position="381"/>
        <end position="530"/>
    </location>
</feature>
<evidence type="ECO:0000256" key="5">
    <source>
        <dbReference type="ARBA" id="ARBA00030782"/>
    </source>
</evidence>
<keyword evidence="6" id="KW-0812">Transmembrane</keyword>
<evidence type="ECO:0000256" key="2">
    <source>
        <dbReference type="ARBA" id="ARBA00012581"/>
    </source>
</evidence>
<evidence type="ECO:0000313" key="8">
    <source>
        <dbReference type="EMBL" id="KGF53120.1"/>
    </source>
</evidence>
<dbReference type="AlphaFoldDB" id="A0A096B204"/>
<evidence type="ECO:0000259" key="7">
    <source>
        <dbReference type="SMART" id="SM00148"/>
    </source>
</evidence>
<dbReference type="Pfam" id="PF00388">
    <property type="entry name" value="PI-PLC-X"/>
    <property type="match status" value="1"/>
</dbReference>
<dbReference type="InterPro" id="IPR017946">
    <property type="entry name" value="PLC-like_Pdiesterase_TIM-brl"/>
</dbReference>
<dbReference type="GO" id="GO:0004436">
    <property type="term" value="F:phosphatidylinositol diacylglycerol-lyase activity"/>
    <property type="evidence" value="ECO:0007669"/>
    <property type="project" value="UniProtKB-EC"/>
</dbReference>
<dbReference type="PROSITE" id="PS50007">
    <property type="entry name" value="PIPLC_X_DOMAIN"/>
    <property type="match status" value="1"/>
</dbReference>
<dbReference type="EC" id="4.6.1.13" evidence="2"/>
<dbReference type="OrthoDB" id="7191982at2"/>
<keyword evidence="9" id="KW-1185">Reference proteome</keyword>
<evidence type="ECO:0000256" key="6">
    <source>
        <dbReference type="SAM" id="Phobius"/>
    </source>
</evidence>
<dbReference type="PANTHER" id="PTHR13593:SF113">
    <property type="entry name" value="SI:DKEY-266F7.9"/>
    <property type="match status" value="1"/>
</dbReference>
<evidence type="ECO:0000256" key="1">
    <source>
        <dbReference type="ARBA" id="ARBA00001316"/>
    </source>
</evidence>
<evidence type="ECO:0000256" key="3">
    <source>
        <dbReference type="ARBA" id="ARBA00019758"/>
    </source>
</evidence>
<keyword evidence="6" id="KW-0472">Membrane</keyword>
<dbReference type="InterPro" id="IPR000909">
    <property type="entry name" value="PLipase_C_PInositol-sp_X_dom"/>
</dbReference>
<dbReference type="SMART" id="SM00148">
    <property type="entry name" value="PLCXc"/>
    <property type="match status" value="1"/>
</dbReference>
<gene>
    <name evidence="8" type="ORF">HMPREF9302_00930</name>
</gene>
<organism evidence="8 9">
    <name type="scientific">Prevotella amnii DNF00058</name>
    <dbReference type="NCBI Taxonomy" id="1401066"/>
    <lineage>
        <taxon>Bacteria</taxon>
        <taxon>Pseudomonadati</taxon>
        <taxon>Bacteroidota</taxon>
        <taxon>Bacteroidia</taxon>
        <taxon>Bacteroidales</taxon>
        <taxon>Prevotellaceae</taxon>
        <taxon>Prevotella</taxon>
    </lineage>
</organism>
<dbReference type="CDD" id="cd08586">
    <property type="entry name" value="PI-PLCc_BcPLC_like"/>
    <property type="match status" value="1"/>
</dbReference>